<dbReference type="Gene3D" id="2.60.120.1140">
    <property type="entry name" value="Protein of unknown function DUF192"/>
    <property type="match status" value="1"/>
</dbReference>
<protein>
    <submittedName>
        <fullName evidence="2">DUF192 domain-containing protein</fullName>
    </submittedName>
</protein>
<evidence type="ECO:0000313" key="3">
    <source>
        <dbReference type="Proteomes" id="UP000738376"/>
    </source>
</evidence>
<reference evidence="2 3" key="1">
    <citation type="submission" date="2020-03" db="EMBL/GenBank/DDBJ databases">
        <title>Draft Genome Sequence of 2-Methylisoborneol Producing Pseudanabaena yagii Strain GIHE-NHR1 Isolated from North Han River in South Korea.</title>
        <authorList>
            <person name="Jeong J."/>
        </authorList>
    </citation>
    <scope>NUCLEOTIDE SEQUENCE [LARGE SCALE GENOMIC DNA]</scope>
    <source>
        <strain evidence="2 3">GIHE-NHR1</strain>
    </source>
</reference>
<organism evidence="2 3">
    <name type="scientific">Pseudanabaena yagii GIHE-NHR1</name>
    <dbReference type="NCBI Taxonomy" id="2722753"/>
    <lineage>
        <taxon>Bacteria</taxon>
        <taxon>Bacillati</taxon>
        <taxon>Cyanobacteriota</taxon>
        <taxon>Cyanophyceae</taxon>
        <taxon>Pseudanabaenales</taxon>
        <taxon>Pseudanabaenaceae</taxon>
        <taxon>Pseudanabaena</taxon>
        <taxon>Pseudanabaena yagii</taxon>
    </lineage>
</organism>
<proteinExistence type="predicted"/>
<keyword evidence="3" id="KW-1185">Reference proteome</keyword>
<accession>A0ABX1LW53</accession>
<dbReference type="Proteomes" id="UP000738376">
    <property type="component" value="Unassembled WGS sequence"/>
</dbReference>
<dbReference type="PANTHER" id="PTHR37953:SF1">
    <property type="entry name" value="UPF0127 PROTEIN MJ1496"/>
    <property type="match status" value="1"/>
</dbReference>
<comment type="caution">
    <text evidence="2">The sequence shown here is derived from an EMBL/GenBank/DDBJ whole genome shotgun (WGS) entry which is preliminary data.</text>
</comment>
<dbReference type="EMBL" id="JAAVJL010000003">
    <property type="protein sequence ID" value="NMF60413.1"/>
    <property type="molecule type" value="Genomic_DNA"/>
</dbReference>
<dbReference type="InterPro" id="IPR003795">
    <property type="entry name" value="DUF192"/>
</dbReference>
<dbReference type="Pfam" id="PF02643">
    <property type="entry name" value="DUF192"/>
    <property type="match status" value="1"/>
</dbReference>
<dbReference type="InterPro" id="IPR038695">
    <property type="entry name" value="Saro_0823-like_sf"/>
</dbReference>
<evidence type="ECO:0000256" key="1">
    <source>
        <dbReference type="SAM" id="MobiDB-lite"/>
    </source>
</evidence>
<gene>
    <name evidence="2" type="ORF">HC246_20865</name>
</gene>
<feature type="compositionally biased region" description="Polar residues" evidence="1">
    <location>
        <begin position="43"/>
        <end position="73"/>
    </location>
</feature>
<feature type="region of interest" description="Disordered" evidence="1">
    <location>
        <begin position="43"/>
        <end position="78"/>
    </location>
</feature>
<sequence length="213" mass="22962">MTGDTSRNCDTPVHSSIQILQRVCIKLCTISLSLSMIACSSPAVSDNAKPSTNPSIPVTTSPQTASPQLTPQTKPRPVSELGQYLPITAIATIAGREIQLEVANTPKEQEKGLMFRPPLTDDRGMLFPFIPARPVAFWMKNTPSPLDIIFLLDGKVVAIARNATTCKGDPCPIYPENGVVADNVIEVRSGLTTELGLQEGDQITVKLLLPKNQ</sequence>
<dbReference type="PANTHER" id="PTHR37953">
    <property type="entry name" value="UPF0127 PROTEIN MJ1496"/>
    <property type="match status" value="1"/>
</dbReference>
<name>A0ABX1LW53_9CYAN</name>
<evidence type="ECO:0000313" key="2">
    <source>
        <dbReference type="EMBL" id="NMF60413.1"/>
    </source>
</evidence>